<organism evidence="5 6">
    <name type="scientific">Pontiella desulfatans</name>
    <dbReference type="NCBI Taxonomy" id="2750659"/>
    <lineage>
        <taxon>Bacteria</taxon>
        <taxon>Pseudomonadati</taxon>
        <taxon>Kiritimatiellota</taxon>
        <taxon>Kiritimatiellia</taxon>
        <taxon>Kiritimatiellales</taxon>
        <taxon>Pontiellaceae</taxon>
        <taxon>Pontiella</taxon>
    </lineage>
</organism>
<dbReference type="FunFam" id="3.40.50.300:FF:000011">
    <property type="entry name" value="Putative ABC transporter ATP-binding component"/>
    <property type="match status" value="1"/>
</dbReference>
<proteinExistence type="predicted"/>
<dbReference type="InterPro" id="IPR027417">
    <property type="entry name" value="P-loop_NTPase"/>
</dbReference>
<reference evidence="5 6" key="1">
    <citation type="submission" date="2019-04" db="EMBL/GenBank/DDBJ databases">
        <authorList>
            <person name="Van Vliet M D."/>
        </authorList>
    </citation>
    <scope>NUCLEOTIDE SEQUENCE [LARGE SCALE GENOMIC DNA]</scope>
    <source>
        <strain evidence="5 6">F1</strain>
    </source>
</reference>
<evidence type="ECO:0000256" key="1">
    <source>
        <dbReference type="ARBA" id="ARBA00022741"/>
    </source>
</evidence>
<dbReference type="PROSITE" id="PS50893">
    <property type="entry name" value="ABC_TRANSPORTER_2"/>
    <property type="match status" value="2"/>
</dbReference>
<dbReference type="Pfam" id="PF12848">
    <property type="entry name" value="ABC_tran_Xtn"/>
    <property type="match status" value="1"/>
</dbReference>
<dbReference type="GO" id="GO:0016887">
    <property type="term" value="F:ATP hydrolysis activity"/>
    <property type="evidence" value="ECO:0007669"/>
    <property type="project" value="InterPro"/>
</dbReference>
<protein>
    <submittedName>
        <fullName evidence="5">Putative ABC transporter ATP-binding protein YheS</fullName>
    </submittedName>
</protein>
<dbReference type="PROSITE" id="PS00211">
    <property type="entry name" value="ABC_TRANSPORTER_1"/>
    <property type="match status" value="1"/>
</dbReference>
<dbReference type="SUPFAM" id="SSF52540">
    <property type="entry name" value="P-loop containing nucleoside triphosphate hydrolases"/>
    <property type="match status" value="2"/>
</dbReference>
<feature type="compositionally biased region" description="Low complexity" evidence="3">
    <location>
        <begin position="538"/>
        <end position="559"/>
    </location>
</feature>
<dbReference type="GO" id="GO:0005524">
    <property type="term" value="F:ATP binding"/>
    <property type="evidence" value="ECO:0007669"/>
    <property type="project" value="UniProtKB-KW"/>
</dbReference>
<evidence type="ECO:0000256" key="3">
    <source>
        <dbReference type="SAM" id="MobiDB-lite"/>
    </source>
</evidence>
<dbReference type="SMART" id="SM00382">
    <property type="entry name" value="AAA"/>
    <property type="match status" value="2"/>
</dbReference>
<dbReference type="Proteomes" id="UP000366872">
    <property type="component" value="Unassembled WGS sequence"/>
</dbReference>
<dbReference type="PANTHER" id="PTHR42855:SF2">
    <property type="entry name" value="DRUG RESISTANCE ABC TRANSPORTER,ATP-BINDING PROTEIN"/>
    <property type="match status" value="1"/>
</dbReference>
<dbReference type="InterPro" id="IPR003593">
    <property type="entry name" value="AAA+_ATPase"/>
</dbReference>
<accession>A0A6C2U7S5</accession>
<feature type="domain" description="ABC transporter" evidence="4">
    <location>
        <begin position="2"/>
        <end position="258"/>
    </location>
</feature>
<dbReference type="InterPro" id="IPR003439">
    <property type="entry name" value="ABC_transporter-like_ATP-bd"/>
</dbReference>
<dbReference type="EMBL" id="CAAHFG010000003">
    <property type="protein sequence ID" value="VGO16100.1"/>
    <property type="molecule type" value="Genomic_DNA"/>
</dbReference>
<dbReference type="PANTHER" id="PTHR42855">
    <property type="entry name" value="ABC TRANSPORTER ATP-BINDING SUBUNIT"/>
    <property type="match status" value="1"/>
</dbReference>
<name>A0A6C2U7S5_PONDE</name>
<sequence length="638" mass="71112">MIDFIQVSKQFGTQDVLKSVTFRINAGERIGIVGPNGAGKSTIFGLIGHDIEADKGEIVIPKHTRIGYLHQQLNPHAVDLNLLDYTEDSIPELKTIPVRIHELEAKMETFGPEEKERALKQIGNLQHDYEHLGGYEMRARAEAALCGLGFHVEEFAKPFASFSGGWQMRAELARTLIASPDLLMLDEPSNFLDLPAVEWLQKFLRAYEGTMLLISHDRYLLRSLATVTIEIAGGNATRYQGGYDYYLKEREDRIHHQLAAKKNQDREIEQIESFIRRFRAKSTKATQVQSRIKQLEKMERIDAPATLANHSKIRIGEPPHSGHEIIRLEKAGLTYDRQRWIFRDLDLNINRGEKVGFVGYNGMGKTTLLRSLAGALQLSAGKRVLGHKVVVGYQSQDFAETMPPEKSVFHIVKEGNPAASESDVRKLLGGFGFSGDSVEKKCEVLSGGEKIRLAFARLFIDPPNFLLLDEPTTHLDVNGREALESALKAYKGALCVVSHDVTFVRNIAGHIVAIDDTGVSRFPGGYDYYLEKVEQRTAGGQQSPGGAAASPTPATAKPAAKGKDARKIRAQQREAEKALKKIENKIEKLTDEQTALSEEMMSRRDADFAAINTRLAAIQKEIQTLESQWEQTAEELEG</sequence>
<dbReference type="Gene3D" id="3.40.50.300">
    <property type="entry name" value="P-loop containing nucleotide triphosphate hydrolases"/>
    <property type="match status" value="2"/>
</dbReference>
<feature type="compositionally biased region" description="Basic and acidic residues" evidence="3">
    <location>
        <begin position="561"/>
        <end position="571"/>
    </location>
</feature>
<feature type="region of interest" description="Disordered" evidence="3">
    <location>
        <begin position="537"/>
        <end position="571"/>
    </location>
</feature>
<dbReference type="RefSeq" id="WP_136081649.1">
    <property type="nucleotide sequence ID" value="NZ_CAAHFG010000003.1"/>
</dbReference>
<evidence type="ECO:0000313" key="6">
    <source>
        <dbReference type="Proteomes" id="UP000366872"/>
    </source>
</evidence>
<dbReference type="InterPro" id="IPR051309">
    <property type="entry name" value="ABCF_ATPase"/>
</dbReference>
<keyword evidence="6" id="KW-1185">Reference proteome</keyword>
<evidence type="ECO:0000313" key="5">
    <source>
        <dbReference type="EMBL" id="VGO16100.1"/>
    </source>
</evidence>
<evidence type="ECO:0000259" key="4">
    <source>
        <dbReference type="PROSITE" id="PS50893"/>
    </source>
</evidence>
<dbReference type="InterPro" id="IPR017871">
    <property type="entry name" value="ABC_transporter-like_CS"/>
</dbReference>
<dbReference type="CDD" id="cd03221">
    <property type="entry name" value="ABCF_EF-3"/>
    <property type="match status" value="2"/>
</dbReference>
<feature type="domain" description="ABC transporter" evidence="4">
    <location>
        <begin position="326"/>
        <end position="541"/>
    </location>
</feature>
<gene>
    <name evidence="5" type="primary">yheS</name>
    <name evidence="5" type="ORF">PDESU_04690</name>
</gene>
<dbReference type="Pfam" id="PF00005">
    <property type="entry name" value="ABC_tran"/>
    <property type="match status" value="2"/>
</dbReference>
<keyword evidence="2 5" id="KW-0067">ATP-binding</keyword>
<dbReference type="AlphaFoldDB" id="A0A6C2U7S5"/>
<evidence type="ECO:0000256" key="2">
    <source>
        <dbReference type="ARBA" id="ARBA00022840"/>
    </source>
</evidence>
<keyword evidence="1" id="KW-0547">Nucleotide-binding</keyword>
<dbReference type="InterPro" id="IPR032781">
    <property type="entry name" value="ABC_tran_Xtn"/>
</dbReference>